<dbReference type="Pfam" id="PF01844">
    <property type="entry name" value="HNH"/>
    <property type="match status" value="1"/>
</dbReference>
<sequence>MGRRSFDTLGQVLFWSYANLAMADAAVRNGAEKYGVPYYMIRAKLYKALTDGTTSPRSLYFDERDKLLSRGRCSYCGSTDNPSLDHLFARVTGGADSAENLVFCCIRCNSSKGKQDALVWAKSKDRFLPLSVLRRYLKISIRYSNETGIIEAPRATFNELEVPFSISDIPHTYPKPKDLIWAY</sequence>
<dbReference type="CDD" id="cd00085">
    <property type="entry name" value="HNHc"/>
    <property type="match status" value="1"/>
</dbReference>
<feature type="domain" description="HNH nuclease" evidence="1">
    <location>
        <begin position="62"/>
        <end position="110"/>
    </location>
</feature>
<keyword evidence="2" id="KW-0540">Nuclease</keyword>
<organism evidence="2 3">
    <name type="scientific">Roseinatronobacter alkalisoli</name>
    <dbReference type="NCBI Taxonomy" id="3028235"/>
    <lineage>
        <taxon>Bacteria</taxon>
        <taxon>Pseudomonadati</taxon>
        <taxon>Pseudomonadota</taxon>
        <taxon>Alphaproteobacteria</taxon>
        <taxon>Rhodobacterales</taxon>
        <taxon>Paracoccaceae</taxon>
        <taxon>Roseinatronobacter</taxon>
    </lineage>
</organism>
<dbReference type="GO" id="GO:0004519">
    <property type="term" value="F:endonuclease activity"/>
    <property type="evidence" value="ECO:0007669"/>
    <property type="project" value="UniProtKB-KW"/>
</dbReference>
<protein>
    <submittedName>
        <fullName evidence="2">HNH endonuclease signature motif containing protein</fullName>
    </submittedName>
</protein>
<evidence type="ECO:0000259" key="1">
    <source>
        <dbReference type="SMART" id="SM00507"/>
    </source>
</evidence>
<accession>A0ABT5TA87</accession>
<dbReference type="InterPro" id="IPR003615">
    <property type="entry name" value="HNH_nuc"/>
</dbReference>
<keyword evidence="3" id="KW-1185">Reference proteome</keyword>
<dbReference type="InterPro" id="IPR002711">
    <property type="entry name" value="HNH"/>
</dbReference>
<proteinExistence type="predicted"/>
<dbReference type="Proteomes" id="UP001431784">
    <property type="component" value="Unassembled WGS sequence"/>
</dbReference>
<comment type="caution">
    <text evidence="2">The sequence shown here is derived from an EMBL/GenBank/DDBJ whole genome shotgun (WGS) entry which is preliminary data.</text>
</comment>
<name>A0ABT5TA87_9RHOB</name>
<gene>
    <name evidence="2" type="ORF">PUT78_12380</name>
</gene>
<dbReference type="SMART" id="SM00507">
    <property type="entry name" value="HNHc"/>
    <property type="match status" value="1"/>
</dbReference>
<keyword evidence="2" id="KW-0378">Hydrolase</keyword>
<dbReference type="RefSeq" id="WP_274352574.1">
    <property type="nucleotide sequence ID" value="NZ_JAQZSM010000010.1"/>
</dbReference>
<dbReference type="PANTHER" id="PTHR33877">
    <property type="entry name" value="SLL1193 PROTEIN"/>
    <property type="match status" value="1"/>
</dbReference>
<reference evidence="2" key="1">
    <citation type="submission" date="2023-02" db="EMBL/GenBank/DDBJ databases">
        <title>Description of Roseinatronobacter alkalisoli sp. nov., an alkaliphilic bacerium isolated from soda soil.</title>
        <authorList>
            <person name="Wei W."/>
        </authorList>
    </citation>
    <scope>NUCLEOTIDE SEQUENCE</scope>
    <source>
        <strain evidence="2">HJB301</strain>
    </source>
</reference>
<dbReference type="Gene3D" id="1.10.30.50">
    <property type="match status" value="1"/>
</dbReference>
<evidence type="ECO:0000313" key="3">
    <source>
        <dbReference type="Proteomes" id="UP001431784"/>
    </source>
</evidence>
<dbReference type="InterPro" id="IPR052892">
    <property type="entry name" value="NA-targeting_endonuclease"/>
</dbReference>
<dbReference type="PANTHER" id="PTHR33877:SF2">
    <property type="entry name" value="OS07G0170200 PROTEIN"/>
    <property type="match status" value="1"/>
</dbReference>
<dbReference type="EMBL" id="JAQZSM010000010">
    <property type="protein sequence ID" value="MDD7971901.1"/>
    <property type="molecule type" value="Genomic_DNA"/>
</dbReference>
<keyword evidence="2" id="KW-0255">Endonuclease</keyword>
<evidence type="ECO:0000313" key="2">
    <source>
        <dbReference type="EMBL" id="MDD7971901.1"/>
    </source>
</evidence>